<evidence type="ECO:0000313" key="2">
    <source>
        <dbReference type="EMBL" id="MCQ8894820.1"/>
    </source>
</evidence>
<proteinExistence type="predicted"/>
<reference evidence="2 3" key="1">
    <citation type="submission" date="2022-07" db="EMBL/GenBank/DDBJ databases">
        <authorList>
            <person name="Xamxidin M."/>
            <person name="Wu M."/>
        </authorList>
    </citation>
    <scope>NUCLEOTIDE SEQUENCE [LARGE SCALE GENOMIC DNA]</scope>
    <source>
        <strain evidence="2 3">NBRC 111650</strain>
    </source>
</reference>
<protein>
    <submittedName>
        <fullName evidence="2">Uncharacterized protein</fullName>
    </submittedName>
</protein>
<evidence type="ECO:0000313" key="3">
    <source>
        <dbReference type="Proteomes" id="UP001204142"/>
    </source>
</evidence>
<dbReference type="RefSeq" id="WP_256762407.1">
    <property type="nucleotide sequence ID" value="NZ_JANIGO010000001.1"/>
</dbReference>
<evidence type="ECO:0000256" key="1">
    <source>
        <dbReference type="SAM" id="MobiDB-lite"/>
    </source>
</evidence>
<organism evidence="2 3">
    <name type="scientific">Limnobacter humi</name>
    <dbReference type="NCBI Taxonomy" id="1778671"/>
    <lineage>
        <taxon>Bacteria</taxon>
        <taxon>Pseudomonadati</taxon>
        <taxon>Pseudomonadota</taxon>
        <taxon>Betaproteobacteria</taxon>
        <taxon>Burkholderiales</taxon>
        <taxon>Burkholderiaceae</taxon>
        <taxon>Limnobacter</taxon>
    </lineage>
</organism>
<name>A0ABT1WBD1_9BURK</name>
<sequence length="68" mass="7810">TLQSSNRFENRLLASFRAACRAAEKRDYAHLFLTCQTLFGKKVSKALHESPPKRKNSSVSRTWKSKIL</sequence>
<gene>
    <name evidence="2" type="ORF">NQT62_00005</name>
</gene>
<dbReference type="Proteomes" id="UP001204142">
    <property type="component" value="Unassembled WGS sequence"/>
</dbReference>
<feature type="region of interest" description="Disordered" evidence="1">
    <location>
        <begin position="46"/>
        <end position="68"/>
    </location>
</feature>
<accession>A0ABT1WBD1</accession>
<comment type="caution">
    <text evidence="2">The sequence shown here is derived from an EMBL/GenBank/DDBJ whole genome shotgun (WGS) entry which is preliminary data.</text>
</comment>
<keyword evidence="3" id="KW-1185">Reference proteome</keyword>
<feature type="non-terminal residue" evidence="2">
    <location>
        <position position="1"/>
    </location>
</feature>
<dbReference type="EMBL" id="JANIGO010000001">
    <property type="protein sequence ID" value="MCQ8894820.1"/>
    <property type="molecule type" value="Genomic_DNA"/>
</dbReference>